<comment type="caution">
    <text evidence="2">The sequence shown here is derived from an EMBL/GenBank/DDBJ whole genome shotgun (WGS) entry which is preliminary data.</text>
</comment>
<organism evidence="2 3">
    <name type="scientific">Mycena sanguinolenta</name>
    <dbReference type="NCBI Taxonomy" id="230812"/>
    <lineage>
        <taxon>Eukaryota</taxon>
        <taxon>Fungi</taxon>
        <taxon>Dikarya</taxon>
        <taxon>Basidiomycota</taxon>
        <taxon>Agaricomycotina</taxon>
        <taxon>Agaricomycetes</taxon>
        <taxon>Agaricomycetidae</taxon>
        <taxon>Agaricales</taxon>
        <taxon>Marasmiineae</taxon>
        <taxon>Mycenaceae</taxon>
        <taxon>Mycena</taxon>
    </lineage>
</organism>
<dbReference type="InterPro" id="IPR000210">
    <property type="entry name" value="BTB/POZ_dom"/>
</dbReference>
<dbReference type="CDD" id="cd18186">
    <property type="entry name" value="BTB_POZ_ZBTB_KLHL-like"/>
    <property type="match status" value="1"/>
</dbReference>
<dbReference type="SUPFAM" id="SSF54695">
    <property type="entry name" value="POZ domain"/>
    <property type="match status" value="1"/>
</dbReference>
<reference evidence="2" key="1">
    <citation type="submission" date="2020-05" db="EMBL/GenBank/DDBJ databases">
        <title>Mycena genomes resolve the evolution of fungal bioluminescence.</title>
        <authorList>
            <person name="Tsai I.J."/>
        </authorList>
    </citation>
    <scope>NUCLEOTIDE SEQUENCE</scope>
    <source>
        <strain evidence="2">160909Yilan</strain>
    </source>
</reference>
<proteinExistence type="predicted"/>
<dbReference type="EMBL" id="JACAZH010000004">
    <property type="protein sequence ID" value="KAF7371317.1"/>
    <property type="molecule type" value="Genomic_DNA"/>
</dbReference>
<evidence type="ECO:0000313" key="2">
    <source>
        <dbReference type="EMBL" id="KAF7371317.1"/>
    </source>
</evidence>
<dbReference type="AlphaFoldDB" id="A0A8H6Z5X6"/>
<protein>
    <submittedName>
        <fullName evidence="2">BTB domain-containing protein</fullName>
    </submittedName>
</protein>
<evidence type="ECO:0000313" key="3">
    <source>
        <dbReference type="Proteomes" id="UP000623467"/>
    </source>
</evidence>
<dbReference type="OrthoDB" id="3893071at2759"/>
<dbReference type="Gene3D" id="3.30.710.10">
    <property type="entry name" value="Potassium Channel Kv1.1, Chain A"/>
    <property type="match status" value="1"/>
</dbReference>
<name>A0A8H6Z5X6_9AGAR</name>
<accession>A0A8H6Z5X6</accession>
<keyword evidence="3" id="KW-1185">Reference proteome</keyword>
<sequence>MPLQDDTAVALERVQDLWFPDATFILRAENKLFRVYKHILGARSPVFRDMASFPQPATPEGDTVDGIPVVRLHDGGADAEVFLRAIFDSSFFMPSPAATDFPIIIGVMRLSHKYDVSYLFRRALSHLESMYQHTLPELQDFCMGRTESHVSYFSSVDTDLITVREVSQVGALWMLPAAYYAVCEVSSKKFLASEVWSALTTDEQQTCLKSQVEFVRATVSAHNFLRSLPAQACEGECSRMVSEALTALSSWGKIDRDLDPLGPWVLHKDGDDQLCSECMRYAAAAYGKVQLEFWNSLPDILGLPGWNELKQMRRAVMEDAP</sequence>
<dbReference type="PROSITE" id="PS50097">
    <property type="entry name" value="BTB"/>
    <property type="match status" value="1"/>
</dbReference>
<feature type="domain" description="BTB" evidence="1">
    <location>
        <begin position="20"/>
        <end position="95"/>
    </location>
</feature>
<gene>
    <name evidence="2" type="ORF">MSAN_00767800</name>
</gene>
<evidence type="ECO:0000259" key="1">
    <source>
        <dbReference type="PROSITE" id="PS50097"/>
    </source>
</evidence>
<dbReference type="Proteomes" id="UP000623467">
    <property type="component" value="Unassembled WGS sequence"/>
</dbReference>
<dbReference type="InterPro" id="IPR011333">
    <property type="entry name" value="SKP1/BTB/POZ_sf"/>
</dbReference>